<name>A0A0R1DLA6_DROYA</name>
<organism evidence="1 2">
    <name type="scientific">Drosophila yakuba</name>
    <name type="common">Fruit fly</name>
    <dbReference type="NCBI Taxonomy" id="7245"/>
    <lineage>
        <taxon>Eukaryota</taxon>
        <taxon>Metazoa</taxon>
        <taxon>Ecdysozoa</taxon>
        <taxon>Arthropoda</taxon>
        <taxon>Hexapoda</taxon>
        <taxon>Insecta</taxon>
        <taxon>Pterygota</taxon>
        <taxon>Neoptera</taxon>
        <taxon>Endopterygota</taxon>
        <taxon>Diptera</taxon>
        <taxon>Brachycera</taxon>
        <taxon>Muscomorpha</taxon>
        <taxon>Ephydroidea</taxon>
        <taxon>Drosophilidae</taxon>
        <taxon>Drosophila</taxon>
        <taxon>Sophophora</taxon>
    </lineage>
</organism>
<evidence type="ECO:0000313" key="1">
    <source>
        <dbReference type="EMBL" id="KRJ97710.1"/>
    </source>
</evidence>
<reference evidence="1 2" key="2">
    <citation type="journal article" date="2007" name="PLoS Biol.">
        <title>Principles of genome evolution in the Drosophila melanogaster species group.</title>
        <authorList>
            <person name="Ranz J.M."/>
            <person name="Maurin D."/>
            <person name="Chan Y.S."/>
            <person name="von Grotthuss M."/>
            <person name="Hillier L.W."/>
            <person name="Roote J."/>
            <person name="Ashburner M."/>
            <person name="Bergman C.M."/>
        </authorList>
    </citation>
    <scope>NUCLEOTIDE SEQUENCE [LARGE SCALE GENOMIC DNA]</scope>
    <source>
        <strain evidence="2">Tai18E2 / Tucson 14021-0261.01</strain>
    </source>
</reference>
<dbReference type="Proteomes" id="UP000002282">
    <property type="component" value="Chromosome 2L"/>
</dbReference>
<sequence>MLTEHCKKTATHSQLMTIDAMQSRKKAWELHDDGNDGDDGDDGDLGTGNWELKLPPIRIGLMASKHWLQMGNGWERNCHPRVGSFAWPWLFAACSWSCWFLGPLCGSCCNCC</sequence>
<reference evidence="1 2" key="1">
    <citation type="journal article" date="2007" name="Nature">
        <title>Evolution of genes and genomes on the Drosophila phylogeny.</title>
        <authorList>
            <consortium name="Drosophila 12 Genomes Consortium"/>
            <person name="Clark A.G."/>
            <person name="Eisen M.B."/>
            <person name="Smith D.R."/>
            <person name="Bergman C.M."/>
            <person name="Oliver B."/>
            <person name="Markow T.A."/>
            <person name="Kaufman T.C."/>
            <person name="Kellis M."/>
            <person name="Gelbart W."/>
            <person name="Iyer V.N."/>
            <person name="Pollard D.A."/>
            <person name="Sackton T.B."/>
            <person name="Larracuente A.M."/>
            <person name="Singh N.D."/>
            <person name="Abad J.P."/>
            <person name="Abt D.N."/>
            <person name="Adryan B."/>
            <person name="Aguade M."/>
            <person name="Akashi H."/>
            <person name="Anderson W.W."/>
            <person name="Aquadro C.F."/>
            <person name="Ardell D.H."/>
            <person name="Arguello R."/>
            <person name="Artieri C.G."/>
            <person name="Barbash D.A."/>
            <person name="Barker D."/>
            <person name="Barsanti P."/>
            <person name="Batterham P."/>
            <person name="Batzoglou S."/>
            <person name="Begun D."/>
            <person name="Bhutkar A."/>
            <person name="Blanco E."/>
            <person name="Bosak S.A."/>
            <person name="Bradley R.K."/>
            <person name="Brand A.D."/>
            <person name="Brent M.R."/>
            <person name="Brooks A.N."/>
            <person name="Brown R.H."/>
            <person name="Butlin R.K."/>
            <person name="Caggese C."/>
            <person name="Calvi B.R."/>
            <person name="Bernardo de Carvalho A."/>
            <person name="Caspi A."/>
            <person name="Castrezana S."/>
            <person name="Celniker S.E."/>
            <person name="Chang J.L."/>
            <person name="Chapple C."/>
            <person name="Chatterji S."/>
            <person name="Chinwalla A."/>
            <person name="Civetta A."/>
            <person name="Clifton S.W."/>
            <person name="Comeron J.M."/>
            <person name="Costello J.C."/>
            <person name="Coyne J.A."/>
            <person name="Daub J."/>
            <person name="David R.G."/>
            <person name="Delcher A.L."/>
            <person name="Delehaunty K."/>
            <person name="Do C.B."/>
            <person name="Ebling H."/>
            <person name="Edwards K."/>
            <person name="Eickbush T."/>
            <person name="Evans J.D."/>
            <person name="Filipski A."/>
            <person name="Findeiss S."/>
            <person name="Freyhult E."/>
            <person name="Fulton L."/>
            <person name="Fulton R."/>
            <person name="Garcia A.C."/>
            <person name="Gardiner A."/>
            <person name="Garfield D.A."/>
            <person name="Garvin B.E."/>
            <person name="Gibson G."/>
            <person name="Gilbert D."/>
            <person name="Gnerre S."/>
            <person name="Godfrey J."/>
            <person name="Good R."/>
            <person name="Gotea V."/>
            <person name="Gravely B."/>
            <person name="Greenberg A.J."/>
            <person name="Griffiths-Jones S."/>
            <person name="Gross S."/>
            <person name="Guigo R."/>
            <person name="Gustafson E.A."/>
            <person name="Haerty W."/>
            <person name="Hahn M.W."/>
            <person name="Halligan D.L."/>
            <person name="Halpern A.L."/>
            <person name="Halter G.M."/>
            <person name="Han M.V."/>
            <person name="Heger A."/>
            <person name="Hillier L."/>
            <person name="Hinrichs A.S."/>
            <person name="Holmes I."/>
            <person name="Hoskins R.A."/>
            <person name="Hubisz M.J."/>
            <person name="Hultmark D."/>
            <person name="Huntley M.A."/>
            <person name="Jaffe D.B."/>
            <person name="Jagadeeshan S."/>
            <person name="Jeck W.R."/>
            <person name="Johnson J."/>
            <person name="Jones C.D."/>
            <person name="Jordan W.C."/>
            <person name="Karpen G.H."/>
            <person name="Kataoka E."/>
            <person name="Keightley P.D."/>
            <person name="Kheradpour P."/>
            <person name="Kirkness E.F."/>
            <person name="Koerich L.B."/>
            <person name="Kristiansen K."/>
            <person name="Kudrna D."/>
            <person name="Kulathinal R.J."/>
            <person name="Kumar S."/>
            <person name="Kwok R."/>
            <person name="Lander E."/>
            <person name="Langley C.H."/>
            <person name="Lapoint R."/>
            <person name="Lazzaro B.P."/>
            <person name="Lee S.J."/>
            <person name="Levesque L."/>
            <person name="Li R."/>
            <person name="Lin C.F."/>
            <person name="Lin M.F."/>
            <person name="Lindblad-Toh K."/>
            <person name="Llopart A."/>
            <person name="Long M."/>
            <person name="Low L."/>
            <person name="Lozovsky E."/>
            <person name="Lu J."/>
            <person name="Luo M."/>
            <person name="Machado C.A."/>
            <person name="Makalowski W."/>
            <person name="Marzo M."/>
            <person name="Matsuda M."/>
            <person name="Matzkin L."/>
            <person name="McAllister B."/>
            <person name="McBride C.S."/>
            <person name="McKernan B."/>
            <person name="McKernan K."/>
            <person name="Mendez-Lago M."/>
            <person name="Minx P."/>
            <person name="Mollenhauer M.U."/>
            <person name="Montooth K."/>
            <person name="Mount S.M."/>
            <person name="Mu X."/>
            <person name="Myers E."/>
            <person name="Negre B."/>
            <person name="Newfeld S."/>
            <person name="Nielsen R."/>
            <person name="Noor M.A."/>
            <person name="O'Grady P."/>
            <person name="Pachter L."/>
            <person name="Papaceit M."/>
            <person name="Parisi M.J."/>
            <person name="Parisi M."/>
            <person name="Parts L."/>
            <person name="Pedersen J.S."/>
            <person name="Pesole G."/>
            <person name="Phillippy A.M."/>
            <person name="Ponting C.P."/>
            <person name="Pop M."/>
            <person name="Porcelli D."/>
            <person name="Powell J.R."/>
            <person name="Prohaska S."/>
            <person name="Pruitt K."/>
            <person name="Puig M."/>
            <person name="Quesneville H."/>
            <person name="Ram K.R."/>
            <person name="Rand D."/>
            <person name="Rasmussen M.D."/>
            <person name="Reed L.K."/>
            <person name="Reenan R."/>
            <person name="Reily A."/>
            <person name="Remington K.A."/>
            <person name="Rieger T.T."/>
            <person name="Ritchie M.G."/>
            <person name="Robin C."/>
            <person name="Rogers Y.H."/>
            <person name="Rohde C."/>
            <person name="Rozas J."/>
            <person name="Rubenfield M.J."/>
            <person name="Ruiz A."/>
            <person name="Russo S."/>
            <person name="Salzberg S.L."/>
            <person name="Sanchez-Gracia A."/>
            <person name="Saranga D.J."/>
            <person name="Sato H."/>
            <person name="Schaeffer S.W."/>
            <person name="Schatz M.C."/>
            <person name="Schlenke T."/>
            <person name="Schwartz R."/>
            <person name="Segarra C."/>
            <person name="Singh R.S."/>
            <person name="Sirot L."/>
            <person name="Sirota M."/>
            <person name="Sisneros N.B."/>
            <person name="Smith C.D."/>
            <person name="Smith T.F."/>
            <person name="Spieth J."/>
            <person name="Stage D.E."/>
            <person name="Stark A."/>
            <person name="Stephan W."/>
            <person name="Strausberg R.L."/>
            <person name="Strempel S."/>
            <person name="Sturgill D."/>
            <person name="Sutton G."/>
            <person name="Sutton G.G."/>
            <person name="Tao W."/>
            <person name="Teichmann S."/>
            <person name="Tobari Y.N."/>
            <person name="Tomimura Y."/>
            <person name="Tsolas J.M."/>
            <person name="Valente V.L."/>
            <person name="Venter E."/>
            <person name="Venter J.C."/>
            <person name="Vicario S."/>
            <person name="Vieira F.G."/>
            <person name="Vilella A.J."/>
            <person name="Villasante A."/>
            <person name="Walenz B."/>
            <person name="Wang J."/>
            <person name="Wasserman M."/>
            <person name="Watts T."/>
            <person name="Wilson D."/>
            <person name="Wilson R.K."/>
            <person name="Wing R.A."/>
            <person name="Wolfner M.F."/>
            <person name="Wong A."/>
            <person name="Wong G.K."/>
            <person name="Wu C.I."/>
            <person name="Wu G."/>
            <person name="Yamamoto D."/>
            <person name="Yang H.P."/>
            <person name="Yang S.P."/>
            <person name="Yorke J.A."/>
            <person name="Yoshida K."/>
            <person name="Zdobnov E."/>
            <person name="Zhang P."/>
            <person name="Zhang Y."/>
            <person name="Zimin A.V."/>
            <person name="Baldwin J."/>
            <person name="Abdouelleil A."/>
            <person name="Abdulkadir J."/>
            <person name="Abebe A."/>
            <person name="Abera B."/>
            <person name="Abreu J."/>
            <person name="Acer S.C."/>
            <person name="Aftuck L."/>
            <person name="Alexander A."/>
            <person name="An P."/>
            <person name="Anderson E."/>
            <person name="Anderson S."/>
            <person name="Arachi H."/>
            <person name="Azer M."/>
            <person name="Bachantsang P."/>
            <person name="Barry A."/>
            <person name="Bayul T."/>
            <person name="Berlin A."/>
            <person name="Bessette D."/>
            <person name="Bloom T."/>
            <person name="Blye J."/>
            <person name="Boguslavskiy L."/>
            <person name="Bonnet C."/>
            <person name="Boukhgalter B."/>
            <person name="Bourzgui I."/>
            <person name="Brown A."/>
            <person name="Cahill P."/>
            <person name="Channer S."/>
            <person name="Cheshatsang Y."/>
            <person name="Chuda L."/>
            <person name="Citroen M."/>
            <person name="Collymore A."/>
            <person name="Cooke P."/>
            <person name="Costello M."/>
            <person name="D'Aco K."/>
            <person name="Daza R."/>
            <person name="De Haan G."/>
            <person name="DeGray S."/>
            <person name="DeMaso C."/>
            <person name="Dhargay N."/>
            <person name="Dooley K."/>
            <person name="Dooley E."/>
            <person name="Doricent M."/>
            <person name="Dorje P."/>
            <person name="Dorjee K."/>
            <person name="Dupes A."/>
            <person name="Elong R."/>
            <person name="Falk J."/>
            <person name="Farina A."/>
            <person name="Faro S."/>
            <person name="Ferguson D."/>
            <person name="Fisher S."/>
            <person name="Foley C.D."/>
            <person name="Franke A."/>
            <person name="Friedrich D."/>
            <person name="Gadbois L."/>
            <person name="Gearin G."/>
            <person name="Gearin C.R."/>
            <person name="Giannoukos G."/>
            <person name="Goode T."/>
            <person name="Graham J."/>
            <person name="Grandbois E."/>
            <person name="Grewal S."/>
            <person name="Gyaltsen K."/>
            <person name="Hafez N."/>
            <person name="Hagos B."/>
            <person name="Hall J."/>
            <person name="Henson C."/>
            <person name="Hollinger A."/>
            <person name="Honan T."/>
            <person name="Huard M.D."/>
            <person name="Hughes L."/>
            <person name="Hurhula B."/>
            <person name="Husby M.E."/>
            <person name="Kamat A."/>
            <person name="Kanga B."/>
            <person name="Kashin S."/>
            <person name="Khazanovich D."/>
            <person name="Kisner P."/>
            <person name="Lance K."/>
            <person name="Lara M."/>
            <person name="Lee W."/>
            <person name="Lennon N."/>
            <person name="Letendre F."/>
            <person name="LeVine R."/>
            <person name="Lipovsky A."/>
            <person name="Liu X."/>
            <person name="Liu J."/>
            <person name="Liu S."/>
            <person name="Lokyitsang T."/>
            <person name="Lokyitsang Y."/>
            <person name="Lubonja R."/>
            <person name="Lui A."/>
            <person name="MacDonald P."/>
            <person name="Magnisalis V."/>
            <person name="Maru K."/>
            <person name="Matthews C."/>
            <person name="McCusker W."/>
            <person name="McDonough S."/>
            <person name="Mehta T."/>
            <person name="Meldrim J."/>
            <person name="Meneus L."/>
            <person name="Mihai O."/>
            <person name="Mihalev A."/>
            <person name="Mihova T."/>
            <person name="Mittelman R."/>
            <person name="Mlenga V."/>
            <person name="Montmayeur A."/>
            <person name="Mulrain L."/>
            <person name="Navidi A."/>
            <person name="Naylor J."/>
            <person name="Negash T."/>
            <person name="Nguyen T."/>
            <person name="Nguyen N."/>
            <person name="Nicol R."/>
            <person name="Norbu C."/>
            <person name="Norbu N."/>
            <person name="Novod N."/>
            <person name="O'Neill B."/>
            <person name="Osman S."/>
            <person name="Markiewicz E."/>
            <person name="Oyono O.L."/>
            <person name="Patti C."/>
            <person name="Phunkhang P."/>
            <person name="Pierre F."/>
            <person name="Priest M."/>
            <person name="Raghuraman S."/>
            <person name="Rege F."/>
            <person name="Reyes R."/>
            <person name="Rise C."/>
            <person name="Rogov P."/>
            <person name="Ross K."/>
            <person name="Ryan E."/>
            <person name="Settipalli S."/>
            <person name="Shea T."/>
            <person name="Sherpa N."/>
            <person name="Shi L."/>
            <person name="Shih D."/>
            <person name="Sparrow T."/>
            <person name="Spaulding J."/>
            <person name="Stalker J."/>
            <person name="Stange-Thomann N."/>
            <person name="Stavropoulos S."/>
            <person name="Stone C."/>
            <person name="Strader C."/>
            <person name="Tesfaye S."/>
            <person name="Thomson T."/>
            <person name="Thoulutsang Y."/>
            <person name="Thoulutsang D."/>
            <person name="Topham K."/>
            <person name="Topping I."/>
            <person name="Tsamla T."/>
            <person name="Vassiliev H."/>
            <person name="Vo A."/>
            <person name="Wangchuk T."/>
            <person name="Wangdi T."/>
            <person name="Weiand M."/>
            <person name="Wilkinson J."/>
            <person name="Wilson A."/>
            <person name="Yadav S."/>
            <person name="Young G."/>
            <person name="Yu Q."/>
            <person name="Zembek L."/>
            <person name="Zhong D."/>
            <person name="Zimmer A."/>
            <person name="Zwirko Z."/>
            <person name="Jaffe D.B."/>
            <person name="Alvarez P."/>
            <person name="Brockman W."/>
            <person name="Butler J."/>
            <person name="Chin C."/>
            <person name="Gnerre S."/>
            <person name="Grabherr M."/>
            <person name="Kleber M."/>
            <person name="Mauceli E."/>
            <person name="MacCallum I."/>
        </authorList>
    </citation>
    <scope>NUCLEOTIDE SEQUENCE [LARGE SCALE GENOMIC DNA]</scope>
    <source>
        <strain evidence="2">Tai18E2 / Tucson 14021-0261.01</strain>
    </source>
</reference>
<keyword evidence="2" id="KW-1185">Reference proteome</keyword>
<gene>
    <name evidence="1" type="primary">Dyak\GE29260</name>
    <name evidence="1" type="synonym">GE29260</name>
    <name evidence="1" type="ORF">Dyak_GE29260</name>
</gene>
<proteinExistence type="predicted"/>
<dbReference type="KEGG" id="dya:Dyak_GE29260"/>
<accession>A0A0R1DLA6</accession>
<protein>
    <submittedName>
        <fullName evidence="1">Uncharacterized protein</fullName>
    </submittedName>
</protein>
<dbReference type="AlphaFoldDB" id="A0A0R1DLA6"/>
<evidence type="ECO:0000313" key="2">
    <source>
        <dbReference type="Proteomes" id="UP000002282"/>
    </source>
</evidence>
<dbReference type="EMBL" id="CM000157">
    <property type="protein sequence ID" value="KRJ97710.1"/>
    <property type="molecule type" value="Genomic_DNA"/>
</dbReference>